<keyword evidence="3" id="KW-1185">Reference proteome</keyword>
<gene>
    <name evidence="2" type="ORF">GN277_14800</name>
</gene>
<organism evidence="2 3">
    <name type="scientific">Sporofaciens musculi</name>
    <dbReference type="NCBI Taxonomy" id="2681861"/>
    <lineage>
        <taxon>Bacteria</taxon>
        <taxon>Bacillati</taxon>
        <taxon>Bacillota</taxon>
        <taxon>Clostridia</taxon>
        <taxon>Lachnospirales</taxon>
        <taxon>Lachnospiraceae</taxon>
        <taxon>Sporofaciens</taxon>
    </lineage>
</organism>
<keyword evidence="1" id="KW-0812">Transmembrane</keyword>
<name>A0A7X3MI03_9FIRM</name>
<dbReference type="AlphaFoldDB" id="A0A7X3MI03"/>
<accession>A0A7X3MI03</accession>
<dbReference type="Proteomes" id="UP000460412">
    <property type="component" value="Unassembled WGS sequence"/>
</dbReference>
<keyword evidence="1" id="KW-1133">Transmembrane helix</keyword>
<proteinExistence type="predicted"/>
<feature type="transmembrane region" description="Helical" evidence="1">
    <location>
        <begin position="46"/>
        <end position="65"/>
    </location>
</feature>
<evidence type="ECO:0000313" key="3">
    <source>
        <dbReference type="Proteomes" id="UP000460412"/>
    </source>
</evidence>
<dbReference type="EMBL" id="WUQX01000001">
    <property type="protein sequence ID" value="MXP76607.1"/>
    <property type="molecule type" value="Genomic_DNA"/>
</dbReference>
<comment type="caution">
    <text evidence="2">The sequence shown here is derived from an EMBL/GenBank/DDBJ whole genome shotgun (WGS) entry which is preliminary data.</text>
</comment>
<evidence type="ECO:0000256" key="1">
    <source>
        <dbReference type="SAM" id="Phobius"/>
    </source>
</evidence>
<protein>
    <submittedName>
        <fullName evidence="2">ABC transporter permease</fullName>
    </submittedName>
</protein>
<sequence length="105" mass="11961">MIEILNEIANSTTLFIVGAWFGLVITIVLIILFFVKSSRDERGRSIIGKASIISTIVFIVLVNFVCKILDNIEINYVTMGFCFQWIYDIVLAVEVIAILIYKRIE</sequence>
<feature type="transmembrane region" description="Helical" evidence="1">
    <location>
        <begin position="12"/>
        <end position="34"/>
    </location>
</feature>
<feature type="transmembrane region" description="Helical" evidence="1">
    <location>
        <begin position="77"/>
        <end position="101"/>
    </location>
</feature>
<evidence type="ECO:0000313" key="2">
    <source>
        <dbReference type="EMBL" id="MXP76607.1"/>
    </source>
</evidence>
<reference evidence="2 3" key="1">
    <citation type="submission" date="2019-12" db="EMBL/GenBank/DDBJ databases">
        <title>Sporaefaciens musculi gen. nov., sp. nov., a novel bacterium isolated from the caecum of an obese mouse.</title>
        <authorList>
            <person name="Rasmussen T.S."/>
            <person name="Streidl T."/>
            <person name="Hitch T.C.A."/>
            <person name="Wortmann E."/>
            <person name="Deptula P."/>
            <person name="Hansen M."/>
            <person name="Nielsen D.S."/>
            <person name="Clavel T."/>
            <person name="Vogensen F.K."/>
        </authorList>
    </citation>
    <scope>NUCLEOTIDE SEQUENCE [LARGE SCALE GENOMIC DNA]</scope>
    <source>
        <strain evidence="2 3">WCA-9-b2</strain>
    </source>
</reference>
<keyword evidence="1" id="KW-0472">Membrane</keyword>
<dbReference type="RefSeq" id="WP_016227606.1">
    <property type="nucleotide sequence ID" value="NZ_WUQX01000001.1"/>
</dbReference>